<dbReference type="Proteomes" id="UP000740413">
    <property type="component" value="Unassembled WGS sequence"/>
</dbReference>
<feature type="domain" description="Glycosyl transferase family 1" evidence="2">
    <location>
        <begin position="200"/>
        <end position="369"/>
    </location>
</feature>
<reference evidence="4" key="1">
    <citation type="submission" date="2023-07" db="EMBL/GenBank/DDBJ databases">
        <title>Zobellia barbeyronii sp. nov., a new marine flavobacterium, isolated from green and red algae.</title>
        <authorList>
            <person name="Nedashkovskaya O.I."/>
            <person name="Otstavnykh N."/>
            <person name="Zhukova N."/>
            <person name="Guzev K."/>
            <person name="Chausova V."/>
            <person name="Tekutyeva L."/>
            <person name="Mikhailov V."/>
            <person name="Isaeva M."/>
        </authorList>
    </citation>
    <scope>NUCLEOTIDE SEQUENCE [LARGE SCALE GENOMIC DNA]</scope>
    <source>
        <strain evidence="4">KMM 6746</strain>
    </source>
</reference>
<dbReference type="PANTHER" id="PTHR46401:SF2">
    <property type="entry name" value="GLYCOSYLTRANSFERASE WBBK-RELATED"/>
    <property type="match status" value="1"/>
</dbReference>
<organism evidence="3 4">
    <name type="scientific">Zobellia barbeyronii</name>
    <dbReference type="NCBI Taxonomy" id="2748009"/>
    <lineage>
        <taxon>Bacteria</taxon>
        <taxon>Pseudomonadati</taxon>
        <taxon>Bacteroidota</taxon>
        <taxon>Flavobacteriia</taxon>
        <taxon>Flavobacteriales</taxon>
        <taxon>Flavobacteriaceae</taxon>
        <taxon>Zobellia</taxon>
    </lineage>
</organism>
<sequence length="396" mass="44375">MKILRVIESMDPSYGGPCQGIRNSIPEMQTLETDNSVVSIDGEATKWENQDDFKIFKLGPGKGPWGYAPKLIAWLKENLSSYDVVIVHGLWQYYGYAVRKAINWLKKENKKTPKFFIMPHGMLDPYFQKAPDRKIKALRNQLFWNLVEKNTLNGADGILFTCQEELVLARETFTGYRPKNEINVGYGILPPTPIEATDITAFKKKCGLLPNEEYLLFLSRIHPKKGLLNLIKAYATFETAKDKLPKLVIAGPGMDSEFGKSLDQIVQSNSFLKSNIIYAGMVTGNAKWAAFTGAKAFVLPSHQENFGIAVVEALACNCPVLISNKVNIWREIAEGDGGLVTEDTYEGTCQLLEQASKLTNDEFTQMRKNAYAVYQKHFTVAQAARSLTNNLKAQVI</sequence>
<dbReference type="EMBL" id="JACATN010000001">
    <property type="protein sequence ID" value="MBT2159751.1"/>
    <property type="molecule type" value="Genomic_DNA"/>
</dbReference>
<evidence type="ECO:0000313" key="3">
    <source>
        <dbReference type="EMBL" id="MBT2159751.1"/>
    </source>
</evidence>
<keyword evidence="4" id="KW-1185">Reference proteome</keyword>
<name>A0ABS5W8J2_9FLAO</name>
<accession>A0ABS5W8J2</accession>
<dbReference type="InterPro" id="IPR001296">
    <property type="entry name" value="Glyco_trans_1"/>
</dbReference>
<evidence type="ECO:0000259" key="2">
    <source>
        <dbReference type="Pfam" id="PF00534"/>
    </source>
</evidence>
<comment type="caution">
    <text evidence="3">The sequence shown here is derived from an EMBL/GenBank/DDBJ whole genome shotgun (WGS) entry which is preliminary data.</text>
</comment>
<proteinExistence type="predicted"/>
<dbReference type="Pfam" id="PF00534">
    <property type="entry name" value="Glycos_transf_1"/>
    <property type="match status" value="1"/>
</dbReference>
<dbReference type="Gene3D" id="3.40.50.2000">
    <property type="entry name" value="Glycogen Phosphorylase B"/>
    <property type="match status" value="2"/>
</dbReference>
<protein>
    <submittedName>
        <fullName evidence="3">Glycosyltransferase</fullName>
    </submittedName>
</protein>
<gene>
    <name evidence="3" type="ORF">HW347_00660</name>
</gene>
<evidence type="ECO:0000256" key="1">
    <source>
        <dbReference type="ARBA" id="ARBA00022679"/>
    </source>
</evidence>
<dbReference type="PANTHER" id="PTHR46401">
    <property type="entry name" value="GLYCOSYLTRANSFERASE WBBK-RELATED"/>
    <property type="match status" value="1"/>
</dbReference>
<dbReference type="SUPFAM" id="SSF53756">
    <property type="entry name" value="UDP-Glycosyltransferase/glycogen phosphorylase"/>
    <property type="match status" value="1"/>
</dbReference>
<evidence type="ECO:0000313" key="4">
    <source>
        <dbReference type="Proteomes" id="UP000740413"/>
    </source>
</evidence>
<keyword evidence="1" id="KW-0808">Transferase</keyword>
<dbReference type="RefSeq" id="WP_225901787.1">
    <property type="nucleotide sequence ID" value="NZ_JACATN010000001.1"/>
</dbReference>